<dbReference type="InterPro" id="IPR018168">
    <property type="entry name" value="Ubi_Hdrlase_CS"/>
</dbReference>
<comment type="catalytic activity">
    <reaction evidence="11">
        <text>a 2-methoxy-6-(all-trans-polyprenyl)phenol + 2 reduced [2Fe-2S]-[ferredoxin] + O2 + 2 H(+) = a 2-methoxy-6-(all-trans-polyprenyl)benzene-1,4-diol + 2 oxidized [2Fe-2S]-[ferredoxin] + H2O</text>
        <dbReference type="Rhea" id="RHEA:81183"/>
        <dbReference type="Rhea" id="RHEA-COMP:9551"/>
        <dbReference type="Rhea" id="RHEA-COMP:10000"/>
        <dbReference type="Rhea" id="RHEA-COMP:10001"/>
        <dbReference type="Rhea" id="RHEA-COMP:10858"/>
        <dbReference type="ChEBI" id="CHEBI:15377"/>
        <dbReference type="ChEBI" id="CHEBI:15378"/>
        <dbReference type="ChEBI" id="CHEBI:15379"/>
        <dbReference type="ChEBI" id="CHEBI:33737"/>
        <dbReference type="ChEBI" id="CHEBI:33738"/>
        <dbReference type="ChEBI" id="CHEBI:62731"/>
        <dbReference type="ChEBI" id="CHEBI:84166"/>
        <dbReference type="EC" id="1.14.15.46"/>
    </reaction>
</comment>
<comment type="catalytic activity">
    <reaction evidence="11">
        <text>a 4-hydroxy-3-(all-trans-polyprenyl)benzoate + 2 reduced [2Fe-2S]-[ferredoxin] + O2 + 2 H(+) = a 3,4-dihydroxy-5-(all-trans-polyprenyl)benzoate + 2 oxidized [2Fe-2S]-[ferredoxin] + H2O</text>
        <dbReference type="Rhea" id="RHEA:81195"/>
        <dbReference type="Rhea" id="RHEA-COMP:9514"/>
        <dbReference type="Rhea" id="RHEA-COMP:10000"/>
        <dbReference type="Rhea" id="RHEA-COMP:10001"/>
        <dbReference type="Rhea" id="RHEA-COMP:10930"/>
        <dbReference type="ChEBI" id="CHEBI:15377"/>
        <dbReference type="ChEBI" id="CHEBI:15378"/>
        <dbReference type="ChEBI" id="CHEBI:15379"/>
        <dbReference type="ChEBI" id="CHEBI:33737"/>
        <dbReference type="ChEBI" id="CHEBI:33738"/>
        <dbReference type="ChEBI" id="CHEBI:64694"/>
        <dbReference type="ChEBI" id="CHEBI:78396"/>
        <dbReference type="EC" id="1.14.15.45"/>
    </reaction>
</comment>
<keyword evidence="3 11" id="KW-0285">Flavoprotein</keyword>
<dbReference type="EC" id="1.14.15.46" evidence="11"/>
<dbReference type="NCBIfam" id="TIGR01988">
    <property type="entry name" value="Ubi-OHases"/>
    <property type="match status" value="1"/>
</dbReference>
<evidence type="ECO:0000313" key="15">
    <source>
        <dbReference type="Proteomes" id="UP000827284"/>
    </source>
</evidence>
<evidence type="ECO:0000256" key="11">
    <source>
        <dbReference type="HAMAP-Rule" id="MF_03193"/>
    </source>
</evidence>
<dbReference type="InterPro" id="IPR051205">
    <property type="entry name" value="UbiH/COQ6_monooxygenase"/>
</dbReference>
<dbReference type="InterPro" id="IPR036188">
    <property type="entry name" value="FAD/NAD-bd_sf"/>
</dbReference>
<dbReference type="Gene3D" id="3.50.50.60">
    <property type="entry name" value="FAD/NAD(P)-binding domain"/>
    <property type="match status" value="2"/>
</dbReference>
<evidence type="ECO:0000256" key="2">
    <source>
        <dbReference type="ARBA" id="ARBA00005349"/>
    </source>
</evidence>
<comment type="similarity">
    <text evidence="2 11">Belongs to the UbiH/COQ6 family.</text>
</comment>
<evidence type="ECO:0000256" key="10">
    <source>
        <dbReference type="ARBA" id="ARBA00023136"/>
    </source>
</evidence>
<evidence type="ECO:0000256" key="9">
    <source>
        <dbReference type="ARBA" id="ARBA00023128"/>
    </source>
</evidence>
<keyword evidence="8 11" id="KW-0503">Monooxygenase</keyword>
<organism evidence="14 15">
    <name type="scientific">Entomortierella parvispora</name>
    <dbReference type="NCBI Taxonomy" id="205924"/>
    <lineage>
        <taxon>Eukaryota</taxon>
        <taxon>Fungi</taxon>
        <taxon>Fungi incertae sedis</taxon>
        <taxon>Mucoromycota</taxon>
        <taxon>Mortierellomycotina</taxon>
        <taxon>Mortierellomycetes</taxon>
        <taxon>Mortierellales</taxon>
        <taxon>Mortierellaceae</taxon>
        <taxon>Entomortierella</taxon>
    </lineage>
</organism>
<comment type="subunit">
    <text evidence="11">Component of a multi-subunit COQ enzyme complex, composed of at least COQ3, COQ4, COQ5, COQ6, COQ7 and COQ9.</text>
</comment>
<dbReference type="Proteomes" id="UP000827284">
    <property type="component" value="Unassembled WGS sequence"/>
</dbReference>
<keyword evidence="6 11" id="KW-0274">FAD</keyword>
<reference evidence="14" key="2">
    <citation type="journal article" date="2022" name="Microbiol. Resour. Announc.">
        <title>Whole-Genome Sequence of Entomortierella parvispora E1425, a Mucoromycotan Fungus Associated with Burkholderiaceae-Related Endosymbiotic Bacteria.</title>
        <authorList>
            <person name="Herlambang A."/>
            <person name="Guo Y."/>
            <person name="Takashima Y."/>
            <person name="Narisawa K."/>
            <person name="Ohta H."/>
            <person name="Nishizawa T."/>
        </authorList>
    </citation>
    <scope>NUCLEOTIDE SEQUENCE</scope>
    <source>
        <strain evidence="14">E1425</strain>
    </source>
</reference>
<keyword evidence="14" id="KW-0830">Ubiquinone</keyword>
<comment type="pathway">
    <text evidence="11">Cofactor biosynthesis; ubiquinone biosynthesis.</text>
</comment>
<evidence type="ECO:0000313" key="14">
    <source>
        <dbReference type="EMBL" id="GJJ75200.1"/>
    </source>
</evidence>
<keyword evidence="15" id="KW-1185">Reference proteome</keyword>
<dbReference type="PROSITE" id="PS01304">
    <property type="entry name" value="UBIH"/>
    <property type="match status" value="1"/>
</dbReference>
<dbReference type="GO" id="GO:0120538">
    <property type="term" value="F:2-methoxy-6-polyprenolphenol 4-hydroxylase activity"/>
    <property type="evidence" value="ECO:0007669"/>
    <property type="project" value="UniProtKB-EC"/>
</dbReference>
<evidence type="ECO:0000256" key="1">
    <source>
        <dbReference type="ARBA" id="ARBA00001974"/>
    </source>
</evidence>
<comment type="cofactor">
    <cofactor evidence="1 11">
        <name>FAD</name>
        <dbReference type="ChEBI" id="CHEBI:57692"/>
    </cofactor>
</comment>
<dbReference type="InterPro" id="IPR000689">
    <property type="entry name" value="UbQ_mOase_COQ6"/>
</dbReference>
<dbReference type="EMBL" id="BQFW01000010">
    <property type="protein sequence ID" value="GJJ75200.1"/>
    <property type="molecule type" value="Genomic_DNA"/>
</dbReference>
<dbReference type="InterPro" id="IPR010971">
    <property type="entry name" value="UbiH/COQ6"/>
</dbReference>
<dbReference type="OrthoDB" id="683240at2759"/>
<keyword evidence="9 11" id="KW-0496">Mitochondrion</keyword>
<keyword evidence="4 11" id="KW-0831">Ubiquinone biosynthesis</keyword>
<dbReference type="PANTHER" id="PTHR43876">
    <property type="entry name" value="UBIQUINONE BIOSYNTHESIS MONOOXYGENASE COQ6, MITOCHONDRIAL"/>
    <property type="match status" value="1"/>
</dbReference>
<dbReference type="FunFam" id="3.50.50.60:FF:000021">
    <property type="entry name" value="Ubiquinone biosynthesis monooxygenase COQ6"/>
    <property type="match status" value="1"/>
</dbReference>
<dbReference type="EC" id="1.14.15.45" evidence="11"/>
<evidence type="ECO:0000256" key="12">
    <source>
        <dbReference type="SAM" id="MobiDB-lite"/>
    </source>
</evidence>
<keyword evidence="7 11" id="KW-0560">Oxidoreductase</keyword>
<comment type="function">
    <text evidence="11">FAD-dependent monooxygenase required for two non-consecutive steps during ubiquinone biosynthesis. Required for the C5-ring hydroxylation during ubiquinone biosynthesis by catalyzing the hydroxylation of 4-hydroxy-3-(all-trans-polyprenyl)benzoic acid to 3,4-dihydroxy-5-(all-trans-polyprenyl)benzoic acid. Also acts downstream of coq4, for the C1-hydroxylation during ubiquinone biosynthesis by catalyzing the hydroxylation of 2-methoxy-6-(all-trans-polyprenyl)phenol to 2-methoxy-6-(all-trans-polyprenyl)benzene-1,4-diol. The electrons required for the hydroxylation reaction are funneled indirectly to coq6 from NADPH via a ferredoxin/ferredoxin reductase system.</text>
</comment>
<proteinExistence type="inferred from homology"/>
<evidence type="ECO:0000256" key="4">
    <source>
        <dbReference type="ARBA" id="ARBA00022688"/>
    </source>
</evidence>
<keyword evidence="5 11" id="KW-0999">Mitochondrion inner membrane</keyword>
<feature type="region of interest" description="Disordered" evidence="12">
    <location>
        <begin position="191"/>
        <end position="214"/>
    </location>
</feature>
<dbReference type="PRINTS" id="PR00420">
    <property type="entry name" value="RNGMNOXGNASE"/>
</dbReference>
<comment type="subcellular location">
    <subcellularLocation>
        <location evidence="11">Mitochondrion inner membrane</location>
        <topology evidence="11">Peripheral membrane protein</topology>
        <orientation evidence="11">Matrix side</orientation>
    </subcellularLocation>
</comment>
<dbReference type="InterPro" id="IPR002938">
    <property type="entry name" value="FAD-bd"/>
</dbReference>
<dbReference type="PANTHER" id="PTHR43876:SF7">
    <property type="entry name" value="UBIQUINONE BIOSYNTHESIS MONOOXYGENASE COQ6, MITOCHONDRIAL"/>
    <property type="match status" value="1"/>
</dbReference>
<feature type="domain" description="FAD-binding" evidence="13">
    <location>
        <begin position="69"/>
        <end position="399"/>
    </location>
</feature>
<dbReference type="Pfam" id="PF01494">
    <property type="entry name" value="FAD_binding_3"/>
    <property type="match status" value="2"/>
</dbReference>
<dbReference type="GO" id="GO:0031314">
    <property type="term" value="C:extrinsic component of mitochondrial inner membrane"/>
    <property type="evidence" value="ECO:0007669"/>
    <property type="project" value="UniProtKB-UniRule"/>
</dbReference>
<evidence type="ECO:0000256" key="8">
    <source>
        <dbReference type="ARBA" id="ARBA00023033"/>
    </source>
</evidence>
<keyword evidence="10 11" id="KW-0472">Membrane</keyword>
<evidence type="ECO:0000256" key="3">
    <source>
        <dbReference type="ARBA" id="ARBA00022630"/>
    </source>
</evidence>
<sequence>MTAGTLSHLAAAVRTKASTASAARAAFRASSPFISAQRATSTVRFSSSSQSGSAGNDASNSLNGTPEQYDVVIVGGGIAGSALACALASGRASGTQKIALIEAFDLSGHMQWSPKPDQYSNRVSSLTPRSVLFLKQIGVWSELDLSRVAPCEGMQVWDGVSGARITFDGADAKKDSTRSSFLRQVFSGASSTPASSAEFFDDQQQQPDFSKEQESSPLAYMTENLHVQYGLQKQILAHKARGIQLDIFERTKVQDISSNTSSGQESDASVDISDWPVIQLDNGRKLQTRLLVGADGVNSPVRTFAKIESLGWDYSQFGLVATLQIDPSTSTAPDQGKGIAWQRFLPTGPIAMLPLNNGFASLVWSTTPKIAQDLKKLPAKEFCALVNAAFNASPAELEYLCKNIGPDGQPLVDFQSEIEWRASVQDAEKGGINRGREDYKAPKVVDVQENTRAPFPLRMRNSNSYVEDRVVLVGDAAHTVHPLAGQGLNQGLADVECLARVIEQGLLSGSDIGNIHSLTPYSSERFFPNLAMLGTVDKLSKLYNTDFGPVVWARSLGLTAVDNMGPIKTEIMRFAMGLEEPTSSRRV</sequence>
<evidence type="ECO:0000256" key="5">
    <source>
        <dbReference type="ARBA" id="ARBA00022792"/>
    </source>
</evidence>
<dbReference type="SUPFAM" id="SSF51905">
    <property type="entry name" value="FAD/NAD(P)-binding domain"/>
    <property type="match status" value="1"/>
</dbReference>
<evidence type="ECO:0000256" key="7">
    <source>
        <dbReference type="ARBA" id="ARBA00023002"/>
    </source>
</evidence>
<evidence type="ECO:0000259" key="13">
    <source>
        <dbReference type="Pfam" id="PF01494"/>
    </source>
</evidence>
<reference evidence="14" key="1">
    <citation type="submission" date="2021-11" db="EMBL/GenBank/DDBJ databases">
        <authorList>
            <person name="Herlambang A."/>
            <person name="Guo Y."/>
            <person name="Takashima Y."/>
            <person name="Nishizawa T."/>
        </authorList>
    </citation>
    <scope>NUCLEOTIDE SEQUENCE</scope>
    <source>
        <strain evidence="14">E1425</strain>
    </source>
</reference>
<dbReference type="AlphaFoldDB" id="A0A9P3HEP8"/>
<feature type="domain" description="FAD-binding" evidence="13">
    <location>
        <begin position="442"/>
        <end position="502"/>
    </location>
</feature>
<evidence type="ECO:0000256" key="6">
    <source>
        <dbReference type="ARBA" id="ARBA00022827"/>
    </source>
</evidence>
<dbReference type="GO" id="GO:0071949">
    <property type="term" value="F:FAD binding"/>
    <property type="evidence" value="ECO:0007669"/>
    <property type="project" value="InterPro"/>
</dbReference>
<comment type="caution">
    <text evidence="14">The sequence shown here is derived from an EMBL/GenBank/DDBJ whole genome shotgun (WGS) entry which is preliminary data.</text>
</comment>
<gene>
    <name evidence="11" type="primary">COQ6</name>
    <name evidence="14" type="ORF">EMPS_07558</name>
</gene>
<protein>
    <recommendedName>
        <fullName evidence="11">Ubiquinone biosynthesis monooxygenase COQ6, mitochondrial</fullName>
        <ecNumber evidence="11">1.14.15.45</ecNumber>
    </recommendedName>
    <alternativeName>
        <fullName evidence="11">2-methoxy-6-polyprenolphenol 4-hydroxylase</fullName>
        <ecNumber evidence="11">1.14.15.46</ecNumber>
    </alternativeName>
</protein>
<dbReference type="GO" id="GO:0106364">
    <property type="term" value="F:4-hydroxy-3-all-trans-polyprenylbenzoate oxygenase activity"/>
    <property type="evidence" value="ECO:0007669"/>
    <property type="project" value="UniProtKB-EC"/>
</dbReference>
<dbReference type="GO" id="GO:0016712">
    <property type="term" value="F:oxidoreductase activity, acting on paired donors, with incorporation or reduction of molecular oxygen, reduced flavin or flavoprotein as one donor, and incorporation of one atom of oxygen"/>
    <property type="evidence" value="ECO:0007669"/>
    <property type="project" value="UniProtKB-UniRule"/>
</dbReference>
<name>A0A9P3HEP8_9FUNG</name>
<dbReference type="HAMAP" id="MF_03193">
    <property type="entry name" value="COQ6_monooxygenase"/>
    <property type="match status" value="1"/>
</dbReference>
<accession>A0A9P3HEP8</accession>